<dbReference type="Proteomes" id="UP001291623">
    <property type="component" value="Unassembled WGS sequence"/>
</dbReference>
<proteinExistence type="predicted"/>
<evidence type="ECO:0000313" key="1">
    <source>
        <dbReference type="EMBL" id="KAK4359362.1"/>
    </source>
</evidence>
<name>A0AAE1V8D8_9SOLA</name>
<keyword evidence="2" id="KW-1185">Reference proteome</keyword>
<accession>A0AAE1V8D8</accession>
<sequence>MNQAQQLGVYGDHREDILWMMEEFLKIHVEQSQEVELLEIATRELETYLNAKIEACDAQYRRAMDSSFELVFNEEEFKIDFEELMVDCQPTDPKVVNDVEFEEMILELHKKVHKIILEDSSSFVGEDVKNGVNLNMECLRPHSNHFSTLCLVGDIKIELTEPMEDFGGEEEDVFILEFVMPK</sequence>
<gene>
    <name evidence="1" type="ORF">RND71_021591</name>
</gene>
<comment type="caution">
    <text evidence="1">The sequence shown here is derived from an EMBL/GenBank/DDBJ whole genome shotgun (WGS) entry which is preliminary data.</text>
</comment>
<dbReference type="EMBL" id="JAVYJV010000011">
    <property type="protein sequence ID" value="KAK4359362.1"/>
    <property type="molecule type" value="Genomic_DNA"/>
</dbReference>
<reference evidence="1" key="1">
    <citation type="submission" date="2023-12" db="EMBL/GenBank/DDBJ databases">
        <title>Genome assembly of Anisodus tanguticus.</title>
        <authorList>
            <person name="Wang Y.-J."/>
        </authorList>
    </citation>
    <scope>NUCLEOTIDE SEQUENCE</scope>
    <source>
        <strain evidence="1">KB-2021</strain>
        <tissue evidence="1">Leaf</tissue>
    </source>
</reference>
<evidence type="ECO:0000313" key="2">
    <source>
        <dbReference type="Proteomes" id="UP001291623"/>
    </source>
</evidence>
<organism evidence="1 2">
    <name type="scientific">Anisodus tanguticus</name>
    <dbReference type="NCBI Taxonomy" id="243964"/>
    <lineage>
        <taxon>Eukaryota</taxon>
        <taxon>Viridiplantae</taxon>
        <taxon>Streptophyta</taxon>
        <taxon>Embryophyta</taxon>
        <taxon>Tracheophyta</taxon>
        <taxon>Spermatophyta</taxon>
        <taxon>Magnoliopsida</taxon>
        <taxon>eudicotyledons</taxon>
        <taxon>Gunneridae</taxon>
        <taxon>Pentapetalae</taxon>
        <taxon>asterids</taxon>
        <taxon>lamiids</taxon>
        <taxon>Solanales</taxon>
        <taxon>Solanaceae</taxon>
        <taxon>Solanoideae</taxon>
        <taxon>Hyoscyameae</taxon>
        <taxon>Anisodus</taxon>
    </lineage>
</organism>
<protein>
    <submittedName>
        <fullName evidence="1">Uncharacterized protein</fullName>
    </submittedName>
</protein>
<dbReference type="AlphaFoldDB" id="A0AAE1V8D8"/>